<comment type="caution">
    <text evidence="2">The sequence shown here is derived from an EMBL/GenBank/DDBJ whole genome shotgun (WGS) entry which is preliminary data.</text>
</comment>
<feature type="region of interest" description="Disordered" evidence="1">
    <location>
        <begin position="1"/>
        <end position="42"/>
    </location>
</feature>
<dbReference type="InterPro" id="IPR038026">
    <property type="entry name" value="MtlR-like_sf"/>
</dbReference>
<accession>A0ABV1YPS2</accession>
<reference evidence="2 3" key="1">
    <citation type="journal article" date="2024" name="Proc. Natl. Acad. Sci. U.S.A.">
        <title>The evolutionary genomics of adaptation to stress in wild rhizobium bacteria.</title>
        <authorList>
            <person name="Kehlet-Delgado H."/>
            <person name="Montoya A.P."/>
            <person name="Jensen K.T."/>
            <person name="Wendlandt C.E."/>
            <person name="Dexheimer C."/>
            <person name="Roberts M."/>
            <person name="Torres Martinez L."/>
            <person name="Friesen M.L."/>
            <person name="Griffitts J.S."/>
            <person name="Porter S.S."/>
        </authorList>
    </citation>
    <scope>NUCLEOTIDE SEQUENCE [LARGE SCALE GENOMIC DNA]</scope>
    <source>
        <strain evidence="2 3">M0729</strain>
    </source>
</reference>
<organism evidence="2 3">
    <name type="scientific">Mesorhizobium opportunistum</name>
    <dbReference type="NCBI Taxonomy" id="593909"/>
    <lineage>
        <taxon>Bacteria</taxon>
        <taxon>Pseudomonadati</taxon>
        <taxon>Pseudomonadota</taxon>
        <taxon>Alphaproteobacteria</taxon>
        <taxon>Hyphomicrobiales</taxon>
        <taxon>Phyllobacteriaceae</taxon>
        <taxon>Mesorhizobium</taxon>
    </lineage>
</organism>
<evidence type="ECO:0000313" key="3">
    <source>
        <dbReference type="Proteomes" id="UP001464387"/>
    </source>
</evidence>
<name>A0ABV1YPS2_9HYPH</name>
<proteinExistence type="predicted"/>
<evidence type="ECO:0008006" key="4">
    <source>
        <dbReference type="Google" id="ProtNLM"/>
    </source>
</evidence>
<dbReference type="Proteomes" id="UP001464387">
    <property type="component" value="Unassembled WGS sequence"/>
</dbReference>
<evidence type="ECO:0000256" key="1">
    <source>
        <dbReference type="SAM" id="MobiDB-lite"/>
    </source>
</evidence>
<dbReference type="InterPro" id="IPR007761">
    <property type="entry name" value="MtlR-like"/>
</dbReference>
<dbReference type="PANTHER" id="PTHR37941:SF1">
    <property type="entry name" value="FUMARASE E-RELATED"/>
    <property type="match status" value="1"/>
</dbReference>
<dbReference type="RefSeq" id="WP_352570257.1">
    <property type="nucleotide sequence ID" value="NZ_JAMYMY010000010.1"/>
</dbReference>
<dbReference type="Gene3D" id="1.20.120.330">
    <property type="entry name" value="Nucleotidyltransferases domain 2"/>
    <property type="match status" value="1"/>
</dbReference>
<dbReference type="EMBL" id="JAMYPJ010000061">
    <property type="protein sequence ID" value="MER8936969.1"/>
    <property type="molecule type" value="Genomic_DNA"/>
</dbReference>
<dbReference type="PANTHER" id="PTHR37941">
    <property type="entry name" value="FUMARASE E-RELATED"/>
    <property type="match status" value="1"/>
</dbReference>
<keyword evidence="3" id="KW-1185">Reference proteome</keyword>
<gene>
    <name evidence="2" type="ORF">NKI33_28970</name>
</gene>
<dbReference type="SUPFAM" id="SSF158668">
    <property type="entry name" value="MtlR-like"/>
    <property type="match status" value="1"/>
</dbReference>
<evidence type="ECO:0000313" key="2">
    <source>
        <dbReference type="EMBL" id="MER8936969.1"/>
    </source>
</evidence>
<sequence>MNHTMSSRPPKPADTPASPRFKDKGAKIPRKPNLGQLHKSHPTDEDYEALWKELDTGKPRSVALVGAAYLQEALRFSLDARFIKMTRKELDDRIFSPSGPLNSFSQAIELGYALGLYGSVICEDMHIIRVVRNLFAHTMKNVSFDTPDIGKEISHLSYFRMRKGKFEEPTDGRMEYTVGELIDKWNIWTNQQRYVFSCKEIAYAITAAVDHSKSPGPAALP</sequence>
<protein>
    <recommendedName>
        <fullName evidence="4">Transcriptional regulator</fullName>
    </recommendedName>
</protein>